<keyword evidence="1" id="KW-0175">Coiled coil</keyword>
<comment type="caution">
    <text evidence="2">The sequence shown here is derived from an EMBL/GenBank/DDBJ whole genome shotgun (WGS) entry which is preliminary data.</text>
</comment>
<proteinExistence type="predicted"/>
<dbReference type="Proteomes" id="UP000769484">
    <property type="component" value="Unassembled WGS sequence"/>
</dbReference>
<dbReference type="EMBL" id="JABZXJ010000030">
    <property type="protein sequence ID" value="MBF1649967.1"/>
    <property type="molecule type" value="Genomic_DNA"/>
</dbReference>
<evidence type="ECO:0000313" key="3">
    <source>
        <dbReference type="Proteomes" id="UP000769484"/>
    </source>
</evidence>
<protein>
    <submittedName>
        <fullName evidence="2">Uncharacterized protein</fullName>
    </submittedName>
</protein>
<reference evidence="2" key="1">
    <citation type="submission" date="2020-04" db="EMBL/GenBank/DDBJ databases">
        <title>Deep metagenomics examines the oral microbiome during advanced dental caries in children, revealing novel taxa and co-occurrences with host molecules.</title>
        <authorList>
            <person name="Baker J.L."/>
            <person name="Morton J.T."/>
            <person name="Dinis M."/>
            <person name="Alvarez R."/>
            <person name="Tran N.C."/>
            <person name="Knight R."/>
            <person name="Edlund A."/>
        </authorList>
    </citation>
    <scope>NUCLEOTIDE SEQUENCE</scope>
    <source>
        <strain evidence="2">JCVI_47_bin.4</strain>
    </source>
</reference>
<gene>
    <name evidence="2" type="ORF">HXO56_07755</name>
</gene>
<dbReference type="AlphaFoldDB" id="A0A930PE58"/>
<feature type="coiled-coil region" evidence="1">
    <location>
        <begin position="191"/>
        <end position="225"/>
    </location>
</feature>
<evidence type="ECO:0000256" key="1">
    <source>
        <dbReference type="SAM" id="Coils"/>
    </source>
</evidence>
<sequence>MSSVDLIEAEGEPTGSLVAVTIITPGKGSSGEYPPETIKKLAESPIWDSPVHMYMNHATGSERASRPEGDIRELAGVIDGRPVIDDSGALVGRAKIFPEYRDFIRERAPYIGVSINASGIMTPGKDRVIQEITQIDSVDFVTKPGRGGKITAVLESSREVDGMANIIEADGVPAAKPAPVQDAPKAESPEVAELKKQVEDLKAERDELKAKVEELEAESAKKDAEAVVAEAFRNVDAPMTRKMLVESAAHMPKAEFETRVQESLKEVLAAKSAQSPVYGMGAHVQESQSATVDDILSIMKGL</sequence>
<accession>A0A930PE58</accession>
<name>A0A930PE58_9MICC</name>
<organism evidence="2 3">
    <name type="scientific">Rothia dentocariosa</name>
    <dbReference type="NCBI Taxonomy" id="2047"/>
    <lineage>
        <taxon>Bacteria</taxon>
        <taxon>Bacillati</taxon>
        <taxon>Actinomycetota</taxon>
        <taxon>Actinomycetes</taxon>
        <taxon>Micrococcales</taxon>
        <taxon>Micrococcaceae</taxon>
        <taxon>Rothia</taxon>
    </lineage>
</organism>
<evidence type="ECO:0000313" key="2">
    <source>
        <dbReference type="EMBL" id="MBF1649967.1"/>
    </source>
</evidence>